<organism evidence="2 3">
    <name type="scientific">Vibrio ponticus</name>
    <dbReference type="NCBI Taxonomy" id="265668"/>
    <lineage>
        <taxon>Bacteria</taxon>
        <taxon>Pseudomonadati</taxon>
        <taxon>Pseudomonadota</taxon>
        <taxon>Gammaproteobacteria</taxon>
        <taxon>Vibrionales</taxon>
        <taxon>Vibrionaceae</taxon>
        <taxon>Vibrio</taxon>
    </lineage>
</organism>
<keyword evidence="1" id="KW-0472">Membrane</keyword>
<name>A0A3N3DZ00_9VIBR</name>
<evidence type="ECO:0008006" key="4">
    <source>
        <dbReference type="Google" id="ProtNLM"/>
    </source>
</evidence>
<evidence type="ECO:0000313" key="2">
    <source>
        <dbReference type="EMBL" id="ROV59744.1"/>
    </source>
</evidence>
<keyword evidence="1" id="KW-1133">Transmembrane helix</keyword>
<keyword evidence="1" id="KW-0812">Transmembrane</keyword>
<feature type="transmembrane region" description="Helical" evidence="1">
    <location>
        <begin position="12"/>
        <end position="35"/>
    </location>
</feature>
<evidence type="ECO:0000256" key="1">
    <source>
        <dbReference type="SAM" id="Phobius"/>
    </source>
</evidence>
<protein>
    <recommendedName>
        <fullName evidence="4">Phosphate ABC transporter substrate-binding protein</fullName>
    </recommendedName>
</protein>
<gene>
    <name evidence="2" type="ORF">EGH82_12245</name>
</gene>
<sequence length="159" mass="17648">MELLTKSHRNISAYVGSAILYLVALGVSIPCHALAAEQYAIFTLNDSIGQMSVLKARKLYRGKAKSINGQRFELADWPANSTERAEFYRYLLGKNTAQMNAHWAALSFSGKARPPKEISGSEIESLIKWMEEKPNRIGYAPVDAIPTNANVLFVVSEEN</sequence>
<dbReference type="AlphaFoldDB" id="A0A3N3DZ00"/>
<dbReference type="EMBL" id="RKIK01000033">
    <property type="protein sequence ID" value="ROV59744.1"/>
    <property type="molecule type" value="Genomic_DNA"/>
</dbReference>
<dbReference type="Proteomes" id="UP000278792">
    <property type="component" value="Unassembled WGS sequence"/>
</dbReference>
<dbReference type="SUPFAM" id="SSF53850">
    <property type="entry name" value="Periplasmic binding protein-like II"/>
    <property type="match status" value="1"/>
</dbReference>
<reference evidence="2 3" key="1">
    <citation type="submission" date="2018-11" db="EMBL/GenBank/DDBJ databases">
        <title>Vibrio ponticus strain CAIM 1751 pathogenic for the snapper Lutjanus guttatus.</title>
        <authorList>
            <person name="Soto-Rodriguez S."/>
            <person name="Lozano-Olvera R."/>
            <person name="Gomez-Gil B."/>
        </authorList>
    </citation>
    <scope>NUCLEOTIDE SEQUENCE [LARGE SCALE GENOMIC DNA]</scope>
    <source>
        <strain evidence="2 3">CAIM 1751</strain>
    </source>
</reference>
<comment type="caution">
    <text evidence="2">The sequence shown here is derived from an EMBL/GenBank/DDBJ whole genome shotgun (WGS) entry which is preliminary data.</text>
</comment>
<proteinExistence type="predicted"/>
<dbReference type="RefSeq" id="WP_123782291.1">
    <property type="nucleotide sequence ID" value="NZ_RKIK01000033.1"/>
</dbReference>
<evidence type="ECO:0000313" key="3">
    <source>
        <dbReference type="Proteomes" id="UP000278792"/>
    </source>
</evidence>
<accession>A0A3N3DZ00</accession>